<name>A0AAJ0M5Q0_9PEZI</name>
<dbReference type="Proteomes" id="UP001273166">
    <property type="component" value="Unassembled WGS sequence"/>
</dbReference>
<accession>A0AAJ0M5Q0</accession>
<comment type="caution">
    <text evidence="10">The sequence shown here is derived from an EMBL/GenBank/DDBJ whole genome shotgun (WGS) entry which is preliminary data.</text>
</comment>
<dbReference type="InterPro" id="IPR002402">
    <property type="entry name" value="Cyt_P450_E_grp-II"/>
</dbReference>
<evidence type="ECO:0000256" key="6">
    <source>
        <dbReference type="ARBA" id="ARBA00023004"/>
    </source>
</evidence>
<evidence type="ECO:0000256" key="1">
    <source>
        <dbReference type="ARBA" id="ARBA00001971"/>
    </source>
</evidence>
<keyword evidence="4 8" id="KW-0479">Metal-binding</keyword>
<dbReference type="InterPro" id="IPR036396">
    <property type="entry name" value="Cyt_P450_sf"/>
</dbReference>
<sequence length="502" mass="57576">MLSATLAFGCAALLATCYYGLIRLYDAWQYDRKRREHCCPKMPHYKHRDPILGLDFVYAMVSALKEDRFLPFWKDLFASQGRKAFTATFMGARMVYTTESENMKAMSTSQWEDFGVQPIRLANGASLPFTMHGVSTTDPPLWEYSRNLIKPYFERAGYANLARLEVHVDNLISLLPSDGSSFDFQPLVKRWFLDTSTEFLFGQSIHSLQDPDKAEVAWAMMDVQEGLRLRLQLGRLVHFHHDAKWLAKVDLVHRFLDAHIDKTLAEVAKCKEAGSALSDRTDLLWVMANKLPDKLPLRSQLIGVWVPSNDTTSVLISNAVYALARHPRVLKKLRDEILEHAPPGKPITWEQLRSLRYLRYVINETHRLYPNSLQMVRIALRDTTLPTGGGPRGDRPIFIRKGDVVHVNRYLMHRDPDTWGPDAEEFRPERWESERPMWRFVPFGGGPRICPAHVLVDTEASYVLLRLLQQFRDIVPRDDRPYAAVMRIGPSLSWEDGKGGGA</sequence>
<evidence type="ECO:0000256" key="9">
    <source>
        <dbReference type="RuleBase" id="RU000461"/>
    </source>
</evidence>
<evidence type="ECO:0000256" key="5">
    <source>
        <dbReference type="ARBA" id="ARBA00023002"/>
    </source>
</evidence>
<dbReference type="PRINTS" id="PR01239">
    <property type="entry name" value="EP450IICYP52"/>
</dbReference>
<proteinExistence type="inferred from homology"/>
<reference evidence="10" key="1">
    <citation type="journal article" date="2023" name="Mol. Phylogenet. Evol.">
        <title>Genome-scale phylogeny and comparative genomics of the fungal order Sordariales.</title>
        <authorList>
            <person name="Hensen N."/>
            <person name="Bonometti L."/>
            <person name="Westerberg I."/>
            <person name="Brannstrom I.O."/>
            <person name="Guillou S."/>
            <person name="Cros-Aarteil S."/>
            <person name="Calhoun S."/>
            <person name="Haridas S."/>
            <person name="Kuo A."/>
            <person name="Mondo S."/>
            <person name="Pangilinan J."/>
            <person name="Riley R."/>
            <person name="LaButti K."/>
            <person name="Andreopoulos B."/>
            <person name="Lipzen A."/>
            <person name="Chen C."/>
            <person name="Yan M."/>
            <person name="Daum C."/>
            <person name="Ng V."/>
            <person name="Clum A."/>
            <person name="Steindorff A."/>
            <person name="Ohm R.A."/>
            <person name="Martin F."/>
            <person name="Silar P."/>
            <person name="Natvig D.O."/>
            <person name="Lalanne C."/>
            <person name="Gautier V."/>
            <person name="Ament-Velasquez S.L."/>
            <person name="Kruys A."/>
            <person name="Hutchinson M.I."/>
            <person name="Powell A.J."/>
            <person name="Barry K."/>
            <person name="Miller A.N."/>
            <person name="Grigoriev I.V."/>
            <person name="Debuchy R."/>
            <person name="Gladieux P."/>
            <person name="Hiltunen Thoren M."/>
            <person name="Johannesson H."/>
        </authorList>
    </citation>
    <scope>NUCLEOTIDE SEQUENCE</scope>
    <source>
        <strain evidence="10">CBS 333.67</strain>
    </source>
</reference>
<dbReference type="PANTHER" id="PTHR24287">
    <property type="entry name" value="P450, PUTATIVE (EUROFUNG)-RELATED"/>
    <property type="match status" value="1"/>
</dbReference>
<dbReference type="InterPro" id="IPR017972">
    <property type="entry name" value="Cyt_P450_CS"/>
</dbReference>
<evidence type="ECO:0000256" key="8">
    <source>
        <dbReference type="PIRSR" id="PIRSR602402-1"/>
    </source>
</evidence>
<dbReference type="GeneID" id="87886419"/>
<dbReference type="InterPro" id="IPR001128">
    <property type="entry name" value="Cyt_P450"/>
</dbReference>
<dbReference type="RefSeq" id="XP_062725625.1">
    <property type="nucleotide sequence ID" value="XM_062867590.1"/>
</dbReference>
<dbReference type="EMBL" id="JAUDZG010000001">
    <property type="protein sequence ID" value="KAK3309845.1"/>
    <property type="molecule type" value="Genomic_DNA"/>
</dbReference>
<evidence type="ECO:0000256" key="3">
    <source>
        <dbReference type="ARBA" id="ARBA00022617"/>
    </source>
</evidence>
<keyword evidence="5 9" id="KW-0560">Oxidoreductase</keyword>
<dbReference type="CDD" id="cd11063">
    <property type="entry name" value="CYP52"/>
    <property type="match status" value="1"/>
</dbReference>
<dbReference type="PANTHER" id="PTHR24287:SF18">
    <property type="entry name" value="CYTOCHROME P450 MONOOXYGENASE APDE-RELATED"/>
    <property type="match status" value="1"/>
</dbReference>
<keyword evidence="3 8" id="KW-0349">Heme</keyword>
<dbReference type="Gene3D" id="1.10.630.10">
    <property type="entry name" value="Cytochrome P450"/>
    <property type="match status" value="1"/>
</dbReference>
<evidence type="ECO:0000313" key="11">
    <source>
        <dbReference type="Proteomes" id="UP001273166"/>
    </source>
</evidence>
<keyword evidence="7 9" id="KW-0503">Monooxygenase</keyword>
<comment type="cofactor">
    <cofactor evidence="1 8">
        <name>heme</name>
        <dbReference type="ChEBI" id="CHEBI:30413"/>
    </cofactor>
</comment>
<dbReference type="GO" id="GO:0020037">
    <property type="term" value="F:heme binding"/>
    <property type="evidence" value="ECO:0007669"/>
    <property type="project" value="InterPro"/>
</dbReference>
<dbReference type="PRINTS" id="PR00385">
    <property type="entry name" value="P450"/>
</dbReference>
<evidence type="ECO:0000256" key="7">
    <source>
        <dbReference type="ARBA" id="ARBA00023033"/>
    </source>
</evidence>
<keyword evidence="11" id="KW-1185">Reference proteome</keyword>
<organism evidence="10 11">
    <name type="scientific">Chaetomium strumarium</name>
    <dbReference type="NCBI Taxonomy" id="1170767"/>
    <lineage>
        <taxon>Eukaryota</taxon>
        <taxon>Fungi</taxon>
        <taxon>Dikarya</taxon>
        <taxon>Ascomycota</taxon>
        <taxon>Pezizomycotina</taxon>
        <taxon>Sordariomycetes</taxon>
        <taxon>Sordariomycetidae</taxon>
        <taxon>Sordariales</taxon>
        <taxon>Chaetomiaceae</taxon>
        <taxon>Chaetomium</taxon>
    </lineage>
</organism>
<protein>
    <submittedName>
        <fullName evidence="10">Cytochrome P450 monooxygenase</fullName>
    </submittedName>
</protein>
<reference evidence="10" key="2">
    <citation type="submission" date="2023-06" db="EMBL/GenBank/DDBJ databases">
        <authorList>
            <consortium name="Lawrence Berkeley National Laboratory"/>
            <person name="Mondo S.J."/>
            <person name="Hensen N."/>
            <person name="Bonometti L."/>
            <person name="Westerberg I."/>
            <person name="Brannstrom I.O."/>
            <person name="Guillou S."/>
            <person name="Cros-Aarteil S."/>
            <person name="Calhoun S."/>
            <person name="Haridas S."/>
            <person name="Kuo A."/>
            <person name="Pangilinan J."/>
            <person name="Riley R."/>
            <person name="Labutti K."/>
            <person name="Andreopoulos B."/>
            <person name="Lipzen A."/>
            <person name="Chen C."/>
            <person name="Yanf M."/>
            <person name="Daum C."/>
            <person name="Ng V."/>
            <person name="Clum A."/>
            <person name="Steindorff A."/>
            <person name="Ohm R."/>
            <person name="Martin F."/>
            <person name="Silar P."/>
            <person name="Natvig D."/>
            <person name="Lalanne C."/>
            <person name="Gautier V."/>
            <person name="Ament-Velasquez S.L."/>
            <person name="Kruys A."/>
            <person name="Hutchinson M.I."/>
            <person name="Powell A.J."/>
            <person name="Barry K."/>
            <person name="Miller A.N."/>
            <person name="Grigoriev I.V."/>
            <person name="Debuchy R."/>
            <person name="Gladieux P."/>
            <person name="Thoren M.H."/>
            <person name="Johannesson H."/>
        </authorList>
    </citation>
    <scope>NUCLEOTIDE SEQUENCE</scope>
    <source>
        <strain evidence="10">CBS 333.67</strain>
    </source>
</reference>
<gene>
    <name evidence="10" type="ORF">B0T15DRAFT_506585</name>
</gene>
<feature type="binding site" description="axial binding residue" evidence="8">
    <location>
        <position position="450"/>
    </location>
    <ligand>
        <name>heme</name>
        <dbReference type="ChEBI" id="CHEBI:30413"/>
    </ligand>
    <ligandPart>
        <name>Fe</name>
        <dbReference type="ChEBI" id="CHEBI:18248"/>
    </ligandPart>
</feature>
<dbReference type="InterPro" id="IPR047146">
    <property type="entry name" value="Cyt_P450_E_CYP52_fungi"/>
</dbReference>
<dbReference type="SUPFAM" id="SSF48264">
    <property type="entry name" value="Cytochrome P450"/>
    <property type="match status" value="1"/>
</dbReference>
<dbReference type="PRINTS" id="PR00464">
    <property type="entry name" value="EP450II"/>
</dbReference>
<evidence type="ECO:0000256" key="2">
    <source>
        <dbReference type="ARBA" id="ARBA00010617"/>
    </source>
</evidence>
<evidence type="ECO:0000313" key="10">
    <source>
        <dbReference type="EMBL" id="KAK3309845.1"/>
    </source>
</evidence>
<dbReference type="Pfam" id="PF00067">
    <property type="entry name" value="p450"/>
    <property type="match status" value="1"/>
</dbReference>
<dbReference type="GO" id="GO:0016712">
    <property type="term" value="F:oxidoreductase activity, acting on paired donors, with incorporation or reduction of molecular oxygen, reduced flavin or flavoprotein as one donor, and incorporation of one atom of oxygen"/>
    <property type="evidence" value="ECO:0007669"/>
    <property type="project" value="InterPro"/>
</dbReference>
<dbReference type="AlphaFoldDB" id="A0AAJ0M5Q0"/>
<evidence type="ECO:0000256" key="4">
    <source>
        <dbReference type="ARBA" id="ARBA00022723"/>
    </source>
</evidence>
<dbReference type="GO" id="GO:0005506">
    <property type="term" value="F:iron ion binding"/>
    <property type="evidence" value="ECO:0007669"/>
    <property type="project" value="InterPro"/>
</dbReference>
<comment type="similarity">
    <text evidence="2 9">Belongs to the cytochrome P450 family.</text>
</comment>
<dbReference type="PROSITE" id="PS00086">
    <property type="entry name" value="CYTOCHROME_P450"/>
    <property type="match status" value="1"/>
</dbReference>
<dbReference type="InterPro" id="IPR002974">
    <property type="entry name" value="Cyt_P450_E_CYP52_ascomycetes"/>
</dbReference>
<keyword evidence="6 8" id="KW-0408">Iron</keyword>